<keyword evidence="2" id="KW-0812">Transmembrane</keyword>
<keyword evidence="2" id="KW-0472">Membrane</keyword>
<feature type="region of interest" description="Disordered" evidence="1">
    <location>
        <begin position="1"/>
        <end position="40"/>
    </location>
</feature>
<keyword evidence="2" id="KW-1133">Transmembrane helix</keyword>
<dbReference type="Gene3D" id="2.70.70.10">
    <property type="entry name" value="Glucose Permease (Domain IIA)"/>
    <property type="match status" value="1"/>
</dbReference>
<dbReference type="InterPro" id="IPR016047">
    <property type="entry name" value="M23ase_b-sheet_dom"/>
</dbReference>
<name>A0A1Q5PRZ2_9ACTO</name>
<dbReference type="CDD" id="cd12797">
    <property type="entry name" value="M23_peptidase"/>
    <property type="match status" value="1"/>
</dbReference>
<organism evidence="4 5">
    <name type="scientific">Boudabousia marimammalium</name>
    <dbReference type="NCBI Taxonomy" id="156892"/>
    <lineage>
        <taxon>Bacteria</taxon>
        <taxon>Bacillati</taxon>
        <taxon>Actinomycetota</taxon>
        <taxon>Actinomycetes</taxon>
        <taxon>Actinomycetales</taxon>
        <taxon>Actinomycetaceae</taxon>
        <taxon>Boudabousia</taxon>
    </lineage>
</organism>
<feature type="compositionally biased region" description="Low complexity" evidence="1">
    <location>
        <begin position="26"/>
        <end position="37"/>
    </location>
</feature>
<dbReference type="Proteomes" id="UP000186465">
    <property type="component" value="Unassembled WGS sequence"/>
</dbReference>
<protein>
    <recommendedName>
        <fullName evidence="3">M23ase beta-sheet core domain-containing protein</fullName>
    </recommendedName>
</protein>
<dbReference type="AlphaFoldDB" id="A0A1Q5PRZ2"/>
<gene>
    <name evidence="4" type="ORF">BM477_01945</name>
</gene>
<feature type="domain" description="M23ase beta-sheet core" evidence="3">
    <location>
        <begin position="177"/>
        <end position="270"/>
    </location>
</feature>
<dbReference type="PANTHER" id="PTHR21666">
    <property type="entry name" value="PEPTIDASE-RELATED"/>
    <property type="match status" value="1"/>
</dbReference>
<dbReference type="STRING" id="156892.BM477_01945"/>
<dbReference type="EMBL" id="MPDM01000002">
    <property type="protein sequence ID" value="OKL50180.1"/>
    <property type="molecule type" value="Genomic_DNA"/>
</dbReference>
<feature type="region of interest" description="Disordered" evidence="1">
    <location>
        <begin position="275"/>
        <end position="298"/>
    </location>
</feature>
<proteinExistence type="predicted"/>
<comment type="caution">
    <text evidence="4">The sequence shown here is derived from an EMBL/GenBank/DDBJ whole genome shotgun (WGS) entry which is preliminary data.</text>
</comment>
<sequence length="298" mass="31284">MLVKEQNEMESHPSIPSRISLRAQESSSSPQTSSTFQRRSDKTIQRSALISAAKVALLGGLAAVTVVIPVSGVATPAISFASAGIYNASWSSLETQVDVSDTDTLHTDPAAATRAAIRDQVEIDKCLNNKASANGARTALTEEKNEPALFWPLANGSYHFSSPFGMRVNPVLGVYRLHSGVDMAGSMGTPVVAASDGVVLSVGGTNGLGYAVKIYHSHLNVSTVYGHMISGSSPLKVGQKVVAGQRIGKLGSSGNSTGPHVHFEVHKGNAPETNTAIDPQSWMSQHKARHINDGDGCN</sequence>
<dbReference type="Pfam" id="PF01551">
    <property type="entry name" value="Peptidase_M23"/>
    <property type="match status" value="1"/>
</dbReference>
<dbReference type="InterPro" id="IPR050570">
    <property type="entry name" value="Cell_wall_metabolism_enzyme"/>
</dbReference>
<evidence type="ECO:0000256" key="2">
    <source>
        <dbReference type="SAM" id="Phobius"/>
    </source>
</evidence>
<evidence type="ECO:0000256" key="1">
    <source>
        <dbReference type="SAM" id="MobiDB-lite"/>
    </source>
</evidence>
<evidence type="ECO:0000313" key="5">
    <source>
        <dbReference type="Proteomes" id="UP000186465"/>
    </source>
</evidence>
<dbReference type="GO" id="GO:0004222">
    <property type="term" value="F:metalloendopeptidase activity"/>
    <property type="evidence" value="ECO:0007669"/>
    <property type="project" value="TreeGrafter"/>
</dbReference>
<dbReference type="PANTHER" id="PTHR21666:SF270">
    <property type="entry name" value="MUREIN HYDROLASE ACTIVATOR ENVC"/>
    <property type="match status" value="1"/>
</dbReference>
<dbReference type="SUPFAM" id="SSF51261">
    <property type="entry name" value="Duplicated hybrid motif"/>
    <property type="match status" value="1"/>
</dbReference>
<evidence type="ECO:0000313" key="4">
    <source>
        <dbReference type="EMBL" id="OKL50180.1"/>
    </source>
</evidence>
<accession>A0A1Q5PRZ2</accession>
<evidence type="ECO:0000259" key="3">
    <source>
        <dbReference type="Pfam" id="PF01551"/>
    </source>
</evidence>
<dbReference type="InterPro" id="IPR011055">
    <property type="entry name" value="Dup_hybrid_motif"/>
</dbReference>
<reference evidence="5" key="1">
    <citation type="submission" date="2016-11" db="EMBL/GenBank/DDBJ databases">
        <title>Actinomyces gypaetusis sp. nov. isolated from Gypaetus barbatus in Qinghai Tibet Plateau China.</title>
        <authorList>
            <person name="Meng X."/>
        </authorList>
    </citation>
    <scope>NUCLEOTIDE SEQUENCE [LARGE SCALE GENOMIC DNA]</scope>
    <source>
        <strain evidence="5">DSM 15383</strain>
    </source>
</reference>
<feature type="compositionally biased region" description="Basic and acidic residues" evidence="1">
    <location>
        <begin position="1"/>
        <end position="11"/>
    </location>
</feature>
<feature type="transmembrane region" description="Helical" evidence="2">
    <location>
        <begin position="48"/>
        <end position="70"/>
    </location>
</feature>
<keyword evidence="5" id="KW-1185">Reference proteome</keyword>
<feature type="compositionally biased region" description="Polar residues" evidence="1">
    <location>
        <begin position="275"/>
        <end position="284"/>
    </location>
</feature>